<evidence type="ECO:0000256" key="1">
    <source>
        <dbReference type="SAM" id="Phobius"/>
    </source>
</evidence>
<dbReference type="AlphaFoldDB" id="A0A2D6M0A7"/>
<keyword evidence="1" id="KW-0812">Transmembrane</keyword>
<feature type="transmembrane region" description="Helical" evidence="1">
    <location>
        <begin position="12"/>
        <end position="38"/>
    </location>
</feature>
<sequence length="80" mass="8421">MIGETAHSLSAIVFLVASAVVLVILGLVFFSINLWIIAYSAELLYNANMLNAKPAAEFVVLSAALLSAASMIGSKHGKKE</sequence>
<accession>A0A2D6M0A7</accession>
<protein>
    <submittedName>
        <fullName evidence="2">Uncharacterized protein</fullName>
    </submittedName>
</protein>
<gene>
    <name evidence="2" type="ORF">CL943_00925</name>
</gene>
<evidence type="ECO:0000313" key="2">
    <source>
        <dbReference type="EMBL" id="MAG21853.1"/>
    </source>
</evidence>
<organism evidence="2 3">
    <name type="scientific">Candidatus Iainarchaeum sp</name>
    <dbReference type="NCBI Taxonomy" id="3101447"/>
    <lineage>
        <taxon>Archaea</taxon>
        <taxon>Candidatus Iainarchaeota</taxon>
        <taxon>Candidatus Iainarchaeia</taxon>
        <taxon>Candidatus Iainarchaeales</taxon>
        <taxon>Candidatus Iainarchaeaceae</taxon>
        <taxon>Candidatus Iainarchaeum</taxon>
    </lineage>
</organism>
<comment type="caution">
    <text evidence="2">The sequence shown here is derived from an EMBL/GenBank/DDBJ whole genome shotgun (WGS) entry which is preliminary data.</text>
</comment>
<evidence type="ECO:0000313" key="3">
    <source>
        <dbReference type="Proteomes" id="UP000226592"/>
    </source>
</evidence>
<keyword evidence="1" id="KW-1133">Transmembrane helix</keyword>
<keyword evidence="1" id="KW-0472">Membrane</keyword>
<name>A0A2D6M0A7_9ARCH</name>
<dbReference type="Proteomes" id="UP000226592">
    <property type="component" value="Unassembled WGS sequence"/>
</dbReference>
<reference evidence="3" key="1">
    <citation type="submission" date="2017-09" db="EMBL/GenBank/DDBJ databases">
        <title>The Reconstruction of 2,631 Draft Metagenome-Assembled Genomes from the Global Oceans.</title>
        <authorList>
            <person name="Tully B.J."/>
            <person name="Graham E.D."/>
            <person name="Heidelberg J.F."/>
        </authorList>
    </citation>
    <scope>NUCLEOTIDE SEQUENCE [LARGE SCALE GENOMIC DNA]</scope>
</reference>
<proteinExistence type="predicted"/>
<feature type="transmembrane region" description="Helical" evidence="1">
    <location>
        <begin position="58"/>
        <end position="74"/>
    </location>
</feature>
<dbReference type="EMBL" id="NZBU01000004">
    <property type="protein sequence ID" value="MAG21853.1"/>
    <property type="molecule type" value="Genomic_DNA"/>
</dbReference>